<evidence type="ECO:0000313" key="4">
    <source>
        <dbReference type="EMBL" id="SCU70784.1"/>
    </source>
</evidence>
<dbReference type="AlphaFoldDB" id="A0A1G4IEI7"/>
<feature type="region of interest" description="Disordered" evidence="2">
    <location>
        <begin position="469"/>
        <end position="497"/>
    </location>
</feature>
<evidence type="ECO:0000256" key="1">
    <source>
        <dbReference type="SAM" id="Coils"/>
    </source>
</evidence>
<organism evidence="4 5">
    <name type="scientific">Trypanosoma equiperdum</name>
    <dbReference type="NCBI Taxonomy" id="5694"/>
    <lineage>
        <taxon>Eukaryota</taxon>
        <taxon>Discoba</taxon>
        <taxon>Euglenozoa</taxon>
        <taxon>Kinetoplastea</taxon>
        <taxon>Metakinetoplastina</taxon>
        <taxon>Trypanosomatida</taxon>
        <taxon>Trypanosomatidae</taxon>
        <taxon>Trypanosoma</taxon>
    </lineage>
</organism>
<dbReference type="Proteomes" id="UP000195570">
    <property type="component" value="Unassembled WGS sequence"/>
</dbReference>
<accession>A0A1G4IEI7</accession>
<feature type="compositionally biased region" description="Basic and acidic residues" evidence="2">
    <location>
        <begin position="49"/>
        <end position="62"/>
    </location>
</feature>
<comment type="caution">
    <text evidence="4">The sequence shown here is derived from an EMBL/GenBank/DDBJ whole genome shotgun (WGS) entry which is preliminary data.</text>
</comment>
<feature type="coiled-coil region" evidence="1">
    <location>
        <begin position="699"/>
        <end position="726"/>
    </location>
</feature>
<dbReference type="Pfam" id="PF11074">
    <property type="entry name" value="DUF2779"/>
    <property type="match status" value="1"/>
</dbReference>
<evidence type="ECO:0000256" key="2">
    <source>
        <dbReference type="SAM" id="MobiDB-lite"/>
    </source>
</evidence>
<evidence type="ECO:0000313" key="5">
    <source>
        <dbReference type="Proteomes" id="UP000195570"/>
    </source>
</evidence>
<feature type="compositionally biased region" description="Polar residues" evidence="2">
    <location>
        <begin position="63"/>
        <end position="73"/>
    </location>
</feature>
<keyword evidence="1" id="KW-0175">Coiled coil</keyword>
<dbReference type="GeneID" id="92376299"/>
<protein>
    <recommendedName>
        <fullName evidence="3">DUF2779 domain-containing protein</fullName>
    </recommendedName>
</protein>
<gene>
    <name evidence="4" type="ORF">TEOVI_000235900</name>
</gene>
<name>A0A1G4IEI7_TRYEQ</name>
<feature type="domain" description="DUF2779" evidence="3">
    <location>
        <begin position="619"/>
        <end position="810"/>
    </location>
</feature>
<dbReference type="InterPro" id="IPR021301">
    <property type="entry name" value="DUF2779"/>
</dbReference>
<dbReference type="VEuPathDB" id="TriTrypDB:TEOVI_000235900"/>
<dbReference type="RefSeq" id="XP_067081544.1">
    <property type="nucleotide sequence ID" value="XM_067225443.1"/>
</dbReference>
<proteinExistence type="predicted"/>
<dbReference type="EMBL" id="CZPT02001525">
    <property type="protein sequence ID" value="SCU70784.1"/>
    <property type="molecule type" value="Genomic_DNA"/>
</dbReference>
<feature type="region of interest" description="Disordered" evidence="2">
    <location>
        <begin position="42"/>
        <end position="73"/>
    </location>
</feature>
<evidence type="ECO:0000259" key="3">
    <source>
        <dbReference type="Pfam" id="PF11074"/>
    </source>
</evidence>
<keyword evidence="5" id="KW-1185">Reference proteome</keyword>
<sequence>MFRKKAHSTLVSSVVDAVKKVNDADEPLRHVLRSYREASEPMSDLDECLEGRDGSDNKEKSSEGTTQRATSSAARSPAILTYKGFAASLTCPKKFHLLQNHTDLTSDISIADAVHLDDGAAFNELARRWDRLQFGSRAVVVQEQNFEDAVRRSEEILLKYFQTVYAQLGDQAPALTIHRPAFATPFGGQSRGSQEQQKVQQGGKKGAADIILRARPAVLRFRPKDNQWVILETASALDPAGNPVRLAQYLQRLHFTTVAFRYWITQPHIPIGIRKRFLDIDLDTVTEKNLKGHRLETAAEVAVPLDLKRSGLLHIRQFFPGPVTLMDCDPTRLVKYVQRLSLEDMIDADINNSQRSGSAFGTGEFPSSDEQDITKLQAEVEAMQERGHGRQQWAGSTSNRTAKKREVELRKLFAKQQKLVEALISTRTLRLVEMGREPANAQKWRAFASDTDAVLKATFVDEGESGMLVDDQEDKGKKGKAAKAKQGPTATGKGGGRHCATQIPCVPTYSEFIGAHCSRGDVCPFFAEGLCLPNKFDEPIRQRDNHLFTVPSTAVSRKTTWWLQGLRTVQDVLYQYKKGAVNLTAPQLRYVKAITAGKVFVNPKEIEDFFSRIRYPAFLIDFEATQFALPPFEKVVAFQPLPFQFSLDVFQEDVLNETPTHYDFLHFGKGYSPNEDPRRACIAELMHIVRKERAKKRDAMTASGELARLERLKKQLEEEEFAAVTNARRGRRATKARGPNITKNNPLHEPVNFYDGCFIAHFASFEKSCLEKLGQLVDEYKEEIKQFYFLDTLDLFKRGFVHPNAHGSNSLKKVLPGLCPDFKYGVFGGDAAGDVVDAGEGEGSGGGGRQDEQKGENAMGVYRLWYHHEGGGSLRDLQQTVMQDERRRGIYEGKNKLDTMVQAARPDVRDKAWAMLRIQLLEYCSLDTKALYEIMRQVWLEKESAKGLKPDKGGWVMTDPLPREYRL</sequence>
<reference evidence="4" key="1">
    <citation type="submission" date="2016-09" db="EMBL/GenBank/DDBJ databases">
        <authorList>
            <person name="Hebert L."/>
            <person name="Moumen B."/>
        </authorList>
    </citation>
    <scope>NUCLEOTIDE SEQUENCE [LARGE SCALE GENOMIC DNA]</scope>
    <source>
        <strain evidence="4">OVI</strain>
    </source>
</reference>